<evidence type="ECO:0000256" key="3">
    <source>
        <dbReference type="ARBA" id="ARBA00022490"/>
    </source>
</evidence>
<dbReference type="HAMAP" id="MF_00772">
    <property type="entry name" value="OGT"/>
    <property type="match status" value="1"/>
</dbReference>
<dbReference type="Proteomes" id="UP000437709">
    <property type="component" value="Unassembled WGS sequence"/>
</dbReference>
<dbReference type="InterPro" id="IPR036631">
    <property type="entry name" value="MGMT_N_sf"/>
</dbReference>
<dbReference type="Pfam" id="PF01035">
    <property type="entry name" value="DNA_binding_1"/>
    <property type="match status" value="1"/>
</dbReference>
<evidence type="ECO:0000256" key="4">
    <source>
        <dbReference type="ARBA" id="ARBA00022603"/>
    </source>
</evidence>
<dbReference type="InterPro" id="IPR001497">
    <property type="entry name" value="MethylDNA_cys_MeTrfase_AS"/>
</dbReference>
<keyword evidence="6 9" id="KW-0227">DNA damage</keyword>
<keyword evidence="3 9" id="KW-0963">Cytoplasm</keyword>
<dbReference type="GO" id="GO:0003908">
    <property type="term" value="F:methylated-DNA-[protein]-cysteine S-methyltransferase activity"/>
    <property type="evidence" value="ECO:0007669"/>
    <property type="project" value="UniProtKB-UniRule"/>
</dbReference>
<dbReference type="RefSeq" id="WP_152195630.1">
    <property type="nucleotide sequence ID" value="NZ_VUKD01000003.1"/>
</dbReference>
<dbReference type="SUPFAM" id="SSF46767">
    <property type="entry name" value="Methylated DNA-protein cysteine methyltransferase, C-terminal domain"/>
    <property type="match status" value="1"/>
</dbReference>
<dbReference type="OrthoDB" id="9802228at2"/>
<dbReference type="InterPro" id="IPR023546">
    <property type="entry name" value="MGMT"/>
</dbReference>
<protein>
    <recommendedName>
        <fullName evidence="9">Methylated-DNA--protein-cysteine methyltransferase</fullName>
        <ecNumber evidence="9">2.1.1.63</ecNumber>
    </recommendedName>
    <alternativeName>
        <fullName evidence="9">6-O-methylguanine-DNA methyltransferase</fullName>
        <shortName evidence="9">MGMT</shortName>
    </alternativeName>
    <alternativeName>
        <fullName evidence="9">O-6-methylguanine-DNA-alkyltransferase</fullName>
    </alternativeName>
</protein>
<dbReference type="GO" id="GO:0032259">
    <property type="term" value="P:methylation"/>
    <property type="evidence" value="ECO:0007669"/>
    <property type="project" value="UniProtKB-KW"/>
</dbReference>
<dbReference type="InterPro" id="IPR014048">
    <property type="entry name" value="MethylDNA_cys_MeTrfase_DNA-bd"/>
</dbReference>
<comment type="catalytic activity">
    <reaction evidence="8 9">
        <text>a 6-O-methyl-2'-deoxyguanosine in DNA + L-cysteinyl-[protein] = S-methyl-L-cysteinyl-[protein] + a 2'-deoxyguanosine in DNA</text>
        <dbReference type="Rhea" id="RHEA:24000"/>
        <dbReference type="Rhea" id="RHEA-COMP:10131"/>
        <dbReference type="Rhea" id="RHEA-COMP:10132"/>
        <dbReference type="Rhea" id="RHEA-COMP:11367"/>
        <dbReference type="Rhea" id="RHEA-COMP:11368"/>
        <dbReference type="ChEBI" id="CHEBI:29950"/>
        <dbReference type="ChEBI" id="CHEBI:82612"/>
        <dbReference type="ChEBI" id="CHEBI:85445"/>
        <dbReference type="ChEBI" id="CHEBI:85448"/>
        <dbReference type="EC" id="2.1.1.63"/>
    </reaction>
</comment>
<evidence type="ECO:0000256" key="6">
    <source>
        <dbReference type="ARBA" id="ARBA00022763"/>
    </source>
</evidence>
<dbReference type="Gene3D" id="3.30.160.70">
    <property type="entry name" value="Methylated DNA-protein cysteine methyltransferase domain"/>
    <property type="match status" value="1"/>
</dbReference>
<evidence type="ECO:0000256" key="9">
    <source>
        <dbReference type="HAMAP-Rule" id="MF_00772"/>
    </source>
</evidence>
<evidence type="ECO:0000313" key="12">
    <source>
        <dbReference type="EMBL" id="MPV37413.1"/>
    </source>
</evidence>
<accession>A0A6N7EK25</accession>
<dbReference type="GO" id="GO:0005737">
    <property type="term" value="C:cytoplasm"/>
    <property type="evidence" value="ECO:0007669"/>
    <property type="project" value="UniProtKB-SubCell"/>
</dbReference>
<dbReference type="PANTHER" id="PTHR10815">
    <property type="entry name" value="METHYLATED-DNA--PROTEIN-CYSTEINE METHYLTRANSFERASE"/>
    <property type="match status" value="1"/>
</dbReference>
<evidence type="ECO:0000256" key="8">
    <source>
        <dbReference type="ARBA" id="ARBA00049348"/>
    </source>
</evidence>
<dbReference type="GO" id="GO:0006307">
    <property type="term" value="P:DNA alkylation repair"/>
    <property type="evidence" value="ECO:0007669"/>
    <property type="project" value="UniProtKB-UniRule"/>
</dbReference>
<evidence type="ECO:0000259" key="10">
    <source>
        <dbReference type="Pfam" id="PF01035"/>
    </source>
</evidence>
<dbReference type="NCBIfam" id="TIGR00589">
    <property type="entry name" value="ogt"/>
    <property type="match status" value="1"/>
</dbReference>
<proteinExistence type="inferred from homology"/>
<comment type="catalytic activity">
    <reaction evidence="1 9">
        <text>a 4-O-methyl-thymidine in DNA + L-cysteinyl-[protein] = a thymidine in DNA + S-methyl-L-cysteinyl-[protein]</text>
        <dbReference type="Rhea" id="RHEA:53428"/>
        <dbReference type="Rhea" id="RHEA-COMP:10131"/>
        <dbReference type="Rhea" id="RHEA-COMP:10132"/>
        <dbReference type="Rhea" id="RHEA-COMP:13555"/>
        <dbReference type="Rhea" id="RHEA-COMP:13556"/>
        <dbReference type="ChEBI" id="CHEBI:29950"/>
        <dbReference type="ChEBI" id="CHEBI:82612"/>
        <dbReference type="ChEBI" id="CHEBI:137386"/>
        <dbReference type="ChEBI" id="CHEBI:137387"/>
        <dbReference type="EC" id="2.1.1.63"/>
    </reaction>
</comment>
<evidence type="ECO:0000256" key="5">
    <source>
        <dbReference type="ARBA" id="ARBA00022679"/>
    </source>
</evidence>
<reference evidence="12 13" key="1">
    <citation type="submission" date="2019-10" db="EMBL/GenBank/DDBJ databases">
        <title>Georgenia wutianyii sp. nov. and Georgenia yuyongxinii sp. nov. isolated from plateau pika (Ochotona curzoniae) in the Qinghai-Tibet plateau of China.</title>
        <authorList>
            <person name="Tian Z."/>
        </authorList>
    </citation>
    <scope>NUCLEOTIDE SEQUENCE [LARGE SCALE GENOMIC DNA]</scope>
    <source>
        <strain evidence="12 13">JCM 19765</strain>
    </source>
</reference>
<comment type="subcellular location">
    <subcellularLocation>
        <location evidence="9">Cytoplasm</location>
    </subcellularLocation>
</comment>
<dbReference type="CDD" id="cd06445">
    <property type="entry name" value="ATase"/>
    <property type="match status" value="1"/>
</dbReference>
<evidence type="ECO:0000313" key="13">
    <source>
        <dbReference type="Proteomes" id="UP000437709"/>
    </source>
</evidence>
<dbReference type="SUPFAM" id="SSF53155">
    <property type="entry name" value="Methylated DNA-protein cysteine methyltransferase domain"/>
    <property type="match status" value="1"/>
</dbReference>
<sequence>MSTDPTHDPLAPGAGHDGVLAGLQDVTQADLDRLHARLVADAQARGELDVAYRTLDSPVGKLLLAATDSGLVRVAFAVEDHATVLSELATRVSPRILHAPQRLDVAVRQLEEYFAGRRRVFDLALDLRLATGFRREVLAHLPEIGFGRTATYTELAAAAGRPLAVRAAASACATNPVPLVVPCHRVLRADGSVGGYRGGPAAKQTLLALEQAA</sequence>
<comment type="caution">
    <text evidence="12">The sequence shown here is derived from an EMBL/GenBank/DDBJ whole genome shotgun (WGS) entry which is preliminary data.</text>
</comment>
<gene>
    <name evidence="12" type="ORF">GB881_10210</name>
</gene>
<dbReference type="Gene3D" id="1.10.10.10">
    <property type="entry name" value="Winged helix-like DNA-binding domain superfamily/Winged helix DNA-binding domain"/>
    <property type="match status" value="1"/>
</dbReference>
<dbReference type="FunFam" id="1.10.10.10:FF:000214">
    <property type="entry name" value="Methylated-DNA--protein-cysteine methyltransferase"/>
    <property type="match status" value="1"/>
</dbReference>
<evidence type="ECO:0000256" key="1">
    <source>
        <dbReference type="ARBA" id="ARBA00001286"/>
    </source>
</evidence>
<dbReference type="EMBL" id="WHPC01000035">
    <property type="protein sequence ID" value="MPV37413.1"/>
    <property type="molecule type" value="Genomic_DNA"/>
</dbReference>
<evidence type="ECO:0000256" key="2">
    <source>
        <dbReference type="ARBA" id="ARBA00008711"/>
    </source>
</evidence>
<name>A0A6N7EK25_9MICO</name>
<keyword evidence="13" id="KW-1185">Reference proteome</keyword>
<feature type="domain" description="Methylguanine DNA methyltransferase ribonuclease-like" evidence="11">
    <location>
        <begin position="51"/>
        <end position="127"/>
    </location>
</feature>
<evidence type="ECO:0000256" key="7">
    <source>
        <dbReference type="ARBA" id="ARBA00023204"/>
    </source>
</evidence>
<comment type="similarity">
    <text evidence="2 9">Belongs to the MGMT family.</text>
</comment>
<dbReference type="InterPro" id="IPR008332">
    <property type="entry name" value="MethylG_MeTrfase_N"/>
</dbReference>
<dbReference type="InterPro" id="IPR036388">
    <property type="entry name" value="WH-like_DNA-bd_sf"/>
</dbReference>
<dbReference type="PANTHER" id="PTHR10815:SF5">
    <property type="entry name" value="METHYLATED-DNA--PROTEIN-CYSTEINE METHYLTRANSFERASE"/>
    <property type="match status" value="1"/>
</dbReference>
<keyword evidence="4 9" id="KW-0489">Methyltransferase</keyword>
<comment type="function">
    <text evidence="9">Involved in the cellular defense against the biological effects of O6-methylguanine (O6-MeG) and O4-methylthymine (O4-MeT) in DNA. Repairs the methylated nucleobase in DNA by stoichiometrically transferring the methyl group to a cysteine residue in the enzyme. This is a suicide reaction: the enzyme is irreversibly inactivated.</text>
</comment>
<feature type="active site" description="Nucleophile; methyl group acceptor" evidence="9">
    <location>
        <position position="183"/>
    </location>
</feature>
<keyword evidence="5 9" id="KW-0808">Transferase</keyword>
<dbReference type="InterPro" id="IPR036217">
    <property type="entry name" value="MethylDNA_cys_MeTrfase_DNAb"/>
</dbReference>
<comment type="miscellaneous">
    <text evidence="9">This enzyme catalyzes only one turnover and therefore is not strictly catalytic. According to one definition, an enzyme is a biocatalyst that acts repeatedly and over many reaction cycles.</text>
</comment>
<keyword evidence="7 9" id="KW-0234">DNA repair</keyword>
<dbReference type="AlphaFoldDB" id="A0A6N7EK25"/>
<dbReference type="EC" id="2.1.1.63" evidence="9"/>
<dbReference type="PROSITE" id="PS00374">
    <property type="entry name" value="MGMT"/>
    <property type="match status" value="1"/>
</dbReference>
<dbReference type="Pfam" id="PF02870">
    <property type="entry name" value="Methyltransf_1N"/>
    <property type="match status" value="1"/>
</dbReference>
<organism evidence="12 13">
    <name type="scientific">Georgenia subflava</name>
    <dbReference type="NCBI Taxonomy" id="1622177"/>
    <lineage>
        <taxon>Bacteria</taxon>
        <taxon>Bacillati</taxon>
        <taxon>Actinomycetota</taxon>
        <taxon>Actinomycetes</taxon>
        <taxon>Micrococcales</taxon>
        <taxon>Bogoriellaceae</taxon>
        <taxon>Georgenia</taxon>
    </lineage>
</organism>
<feature type="domain" description="Methylated-DNA-[protein]-cysteine S-methyltransferase DNA binding" evidence="10">
    <location>
        <begin position="133"/>
        <end position="211"/>
    </location>
</feature>
<evidence type="ECO:0000259" key="11">
    <source>
        <dbReference type="Pfam" id="PF02870"/>
    </source>
</evidence>